<evidence type="ECO:0000313" key="1">
    <source>
        <dbReference type="Ensembl" id="ENSCWAP00000012152.1"/>
    </source>
</evidence>
<proteinExistence type="predicted"/>
<organism evidence="1 2">
    <name type="scientific">Catagonus wagneri</name>
    <name type="common">Chacoan peccary</name>
    <dbReference type="NCBI Taxonomy" id="51154"/>
    <lineage>
        <taxon>Eukaryota</taxon>
        <taxon>Metazoa</taxon>
        <taxon>Chordata</taxon>
        <taxon>Craniata</taxon>
        <taxon>Vertebrata</taxon>
        <taxon>Euteleostomi</taxon>
        <taxon>Mammalia</taxon>
        <taxon>Eutheria</taxon>
        <taxon>Laurasiatheria</taxon>
        <taxon>Artiodactyla</taxon>
        <taxon>Suina</taxon>
        <taxon>Tayassuidae</taxon>
        <taxon>Catagonus</taxon>
    </lineage>
</organism>
<dbReference type="AlphaFoldDB" id="A0A8C3WFE5"/>
<name>A0A8C3WFE5_9CETA</name>
<accession>A0A8C3WFE5</accession>
<dbReference type="Proteomes" id="UP000694540">
    <property type="component" value="Unplaced"/>
</dbReference>
<reference evidence="1" key="2">
    <citation type="submission" date="2025-09" db="UniProtKB">
        <authorList>
            <consortium name="Ensembl"/>
        </authorList>
    </citation>
    <scope>IDENTIFICATION</scope>
</reference>
<dbReference type="Ensembl" id="ENSCWAT00000013221.1">
    <property type="protein sequence ID" value="ENSCWAP00000012152.1"/>
    <property type="gene ID" value="ENSCWAG00000009530.1"/>
</dbReference>
<sequence length="64" mass="7549">FLRYLHTVFHSGCTSLHSHQQCRRVPFSPHPLQHLLFVNDGHSDWCEVVSHGSFDLHFSNYQRC</sequence>
<protein>
    <submittedName>
        <fullName evidence="1">Uncharacterized protein</fullName>
    </submittedName>
</protein>
<keyword evidence="2" id="KW-1185">Reference proteome</keyword>
<evidence type="ECO:0000313" key="2">
    <source>
        <dbReference type="Proteomes" id="UP000694540"/>
    </source>
</evidence>
<reference evidence="1" key="1">
    <citation type="submission" date="2025-08" db="UniProtKB">
        <authorList>
            <consortium name="Ensembl"/>
        </authorList>
    </citation>
    <scope>IDENTIFICATION</scope>
</reference>
<dbReference type="GeneTree" id="ENSGT00980000200938"/>